<proteinExistence type="predicted"/>
<accession>A0A3B0ULZ0</accession>
<keyword evidence="1" id="KW-0732">Signal</keyword>
<reference evidence="5" key="1">
    <citation type="submission" date="2018-06" db="EMBL/GenBank/DDBJ databases">
        <authorList>
            <person name="Zhirakovskaya E."/>
        </authorList>
    </citation>
    <scope>NUCLEOTIDE SEQUENCE</scope>
</reference>
<protein>
    <recommendedName>
        <fullName evidence="4">Calx-beta domain-containing protein</fullName>
    </recommendedName>
</protein>
<dbReference type="GO" id="GO:0016020">
    <property type="term" value="C:membrane"/>
    <property type="evidence" value="ECO:0007669"/>
    <property type="project" value="InterPro"/>
</dbReference>
<evidence type="ECO:0000256" key="1">
    <source>
        <dbReference type="ARBA" id="ARBA00022729"/>
    </source>
</evidence>
<dbReference type="InterPro" id="IPR038081">
    <property type="entry name" value="CalX-like_sf"/>
</dbReference>
<dbReference type="InterPro" id="IPR003644">
    <property type="entry name" value="Calx_beta"/>
</dbReference>
<dbReference type="AlphaFoldDB" id="A0A3B0ULZ0"/>
<dbReference type="Pfam" id="PF07676">
    <property type="entry name" value="PD40"/>
    <property type="match status" value="1"/>
</dbReference>
<dbReference type="PANTHER" id="PTHR36842">
    <property type="entry name" value="PROTEIN TOLB HOMOLOG"/>
    <property type="match status" value="1"/>
</dbReference>
<evidence type="ECO:0000313" key="5">
    <source>
        <dbReference type="EMBL" id="VAW32095.1"/>
    </source>
</evidence>
<dbReference type="SUPFAM" id="SSF141072">
    <property type="entry name" value="CalX-like"/>
    <property type="match status" value="1"/>
</dbReference>
<name>A0A3B0ULZ0_9ZZZZ</name>
<dbReference type="EMBL" id="UOEU01000321">
    <property type="protein sequence ID" value="VAW32095.1"/>
    <property type="molecule type" value="Genomic_DNA"/>
</dbReference>
<dbReference type="Pfam" id="PF03160">
    <property type="entry name" value="Calx-beta"/>
    <property type="match status" value="1"/>
</dbReference>
<dbReference type="InterPro" id="IPR011659">
    <property type="entry name" value="WD40"/>
</dbReference>
<gene>
    <name evidence="5" type="ORF">MNBD_CHLOROFLEXI01-5325</name>
</gene>
<dbReference type="Gene3D" id="2.60.40.2030">
    <property type="match status" value="1"/>
</dbReference>
<dbReference type="GO" id="GO:0007154">
    <property type="term" value="P:cell communication"/>
    <property type="evidence" value="ECO:0007669"/>
    <property type="project" value="InterPro"/>
</dbReference>
<feature type="domain" description="Calx-beta" evidence="4">
    <location>
        <begin position="526"/>
        <end position="626"/>
    </location>
</feature>
<evidence type="ECO:0000256" key="3">
    <source>
        <dbReference type="ARBA" id="ARBA00022837"/>
    </source>
</evidence>
<dbReference type="Gene3D" id="2.120.10.60">
    <property type="entry name" value="Tricorn protease N-terminal domain"/>
    <property type="match status" value="1"/>
</dbReference>
<dbReference type="SUPFAM" id="SSF82171">
    <property type="entry name" value="DPP6 N-terminal domain-like"/>
    <property type="match status" value="2"/>
</dbReference>
<evidence type="ECO:0000259" key="4">
    <source>
        <dbReference type="SMART" id="SM00237"/>
    </source>
</evidence>
<dbReference type="SMART" id="SM00237">
    <property type="entry name" value="Calx_beta"/>
    <property type="match status" value="1"/>
</dbReference>
<organism evidence="5">
    <name type="scientific">hydrothermal vent metagenome</name>
    <dbReference type="NCBI Taxonomy" id="652676"/>
    <lineage>
        <taxon>unclassified sequences</taxon>
        <taxon>metagenomes</taxon>
        <taxon>ecological metagenomes</taxon>
    </lineage>
</organism>
<sequence length="661" mass="71722">MNKIKHHFIILTLFILITTATSLRADIIRNNISGSMVAGGDVGADPAFQISSDGQYAVFVADKEVDGTADLYSVPVDGSAAPTKLSNALVGTGIENFAFDNTDNIVYMAQEDNLDVIELYRVALDGSGSVKINIDFVDGGGGLLLNRDVEAFQISPASNRIVYSADQDVDDRVELYAVRIVGTNTKLNDPLVADGDVRPDFKVTLDGLRVIYRADQDANGRDELFTVSIDGGTVDRLNIPLVGSQDVFDFKLSTDYVIYRADIDFSLVLELYRVPIADGVNTKLNPDLPNADQDISDEYEIYVNSADSSDEYVVYKADQDTNDMDELYSVNLPNSATNTKLSDLTIIGTDVQEFSITPNGNYVVYIADQDSNNIDELYMVLIGGGTPQKRNATLGINRDVLDFVISPDSSRIVYRADQALDEVFKLYNTPLLVVGAPTPIELTNDYTVGQEVFSNYWVSPDNGRLLFIADGQVISTQRHLYSVPLAGGAIQQVNGTLVNFGDVADFKITPDSNTVVYLADQNINSQAELFSVTETPPTVQFSNATLTVDESEPTAELTVELSAISFSESSVQYAITGGTASNGAIDYQLSSGIFTFPAGNSSQTLSIPITNDLLEETDETIIITLDTPQNSTLGGNVSITVTISDDDAPDEYNLYLPLVIR</sequence>
<dbReference type="PANTHER" id="PTHR36842:SF1">
    <property type="entry name" value="PROTEIN TOLB"/>
    <property type="match status" value="1"/>
</dbReference>
<keyword evidence="3" id="KW-0106">Calcium</keyword>
<keyword evidence="2" id="KW-0677">Repeat</keyword>
<evidence type="ECO:0000256" key="2">
    <source>
        <dbReference type="ARBA" id="ARBA00022737"/>
    </source>
</evidence>